<dbReference type="PANTHER" id="PTHR34700">
    <property type="entry name" value="POTASSIUM BINDING PROTEIN KBP"/>
    <property type="match status" value="1"/>
</dbReference>
<keyword evidence="2" id="KW-0472">Membrane</keyword>
<accession>A0ABS2LJ18</accession>
<sequence length="370" mass="37223">MAQHPRPDHANTQHVVRNGTRAAALLAVAAATGLVAVLLTLRVLAVAGDLPSPRFETYLEIPLVGTGGLLAAWVSLSSALAASCVLVRSAGRRWAAGERLVLQHAPAIVRRLASTGVAVSIGAGLALGAGTAQAAEADPVPRATSPGVVDLGWQSTSPGSPSASDPATAGGGPSTVPRSAEDEATTALPAPELPAPGTRQEADVATPSPGSAVPVPDVAPPVDPASVSEVPQDHRVGTTADPPPGTPTVGRTGPDHVPLSDLLGGSQRAAPEQRVGLTRPAATAPDDALSEESATAARSPLAASEASTVSVVVLRGDSLWSLAGRALGPDATDAEITAEWPRWYAANAETIGQDPNLIRPGQVLQVPRTP</sequence>
<reference evidence="4 5" key="1">
    <citation type="submission" date="2021-01" db="EMBL/GenBank/DDBJ databases">
        <title>Sequencing the genomes of 1000 actinobacteria strains.</title>
        <authorList>
            <person name="Klenk H.-P."/>
        </authorList>
    </citation>
    <scope>NUCLEOTIDE SEQUENCE [LARGE SCALE GENOMIC DNA]</scope>
    <source>
        <strain evidence="4 5">DSM 46000</strain>
    </source>
</reference>
<gene>
    <name evidence="4" type="ORF">JOD49_003334</name>
</gene>
<dbReference type="InterPro" id="IPR036779">
    <property type="entry name" value="LysM_dom_sf"/>
</dbReference>
<feature type="transmembrane region" description="Helical" evidence="2">
    <location>
        <begin position="21"/>
        <end position="41"/>
    </location>
</feature>
<dbReference type="Gene3D" id="3.10.350.10">
    <property type="entry name" value="LysM domain"/>
    <property type="match status" value="1"/>
</dbReference>
<dbReference type="InterPro" id="IPR018392">
    <property type="entry name" value="LysM"/>
</dbReference>
<dbReference type="PROSITE" id="PS51782">
    <property type="entry name" value="LYSM"/>
    <property type="match status" value="1"/>
</dbReference>
<feature type="transmembrane region" description="Helical" evidence="2">
    <location>
        <begin position="61"/>
        <end position="87"/>
    </location>
</feature>
<dbReference type="PANTHER" id="PTHR34700:SF4">
    <property type="entry name" value="PHAGE-LIKE ELEMENT PBSX PROTEIN XKDP"/>
    <property type="match status" value="1"/>
</dbReference>
<evidence type="ECO:0000256" key="1">
    <source>
        <dbReference type="SAM" id="MobiDB-lite"/>
    </source>
</evidence>
<protein>
    <submittedName>
        <fullName evidence="4">Nucleoid-associated protein YgaU</fullName>
    </submittedName>
</protein>
<evidence type="ECO:0000256" key="2">
    <source>
        <dbReference type="SAM" id="Phobius"/>
    </source>
</evidence>
<dbReference type="Proteomes" id="UP000698059">
    <property type="component" value="Unassembled WGS sequence"/>
</dbReference>
<feature type="region of interest" description="Disordered" evidence="1">
    <location>
        <begin position="136"/>
        <end position="303"/>
    </location>
</feature>
<dbReference type="EMBL" id="JAFBBO010000001">
    <property type="protein sequence ID" value="MBM7480414.1"/>
    <property type="molecule type" value="Genomic_DNA"/>
</dbReference>
<feature type="domain" description="LysM" evidence="3">
    <location>
        <begin position="309"/>
        <end position="366"/>
    </location>
</feature>
<evidence type="ECO:0000259" key="3">
    <source>
        <dbReference type="PROSITE" id="PS51782"/>
    </source>
</evidence>
<keyword evidence="2" id="KW-0812">Transmembrane</keyword>
<keyword evidence="2" id="KW-1133">Transmembrane helix</keyword>
<proteinExistence type="predicted"/>
<organism evidence="4 5">
    <name type="scientific">Oerskovia jenensis</name>
    <dbReference type="NCBI Taxonomy" id="162169"/>
    <lineage>
        <taxon>Bacteria</taxon>
        <taxon>Bacillati</taxon>
        <taxon>Actinomycetota</taxon>
        <taxon>Actinomycetes</taxon>
        <taxon>Micrococcales</taxon>
        <taxon>Cellulomonadaceae</taxon>
        <taxon>Oerskovia</taxon>
    </lineage>
</organism>
<dbReference type="RefSeq" id="WP_205308195.1">
    <property type="nucleotide sequence ID" value="NZ_BAAAVF010000003.1"/>
</dbReference>
<comment type="caution">
    <text evidence="4">The sequence shown here is derived from an EMBL/GenBank/DDBJ whole genome shotgun (WGS) entry which is preliminary data.</text>
</comment>
<dbReference type="CDD" id="cd00118">
    <property type="entry name" value="LysM"/>
    <property type="match status" value="1"/>
</dbReference>
<dbReference type="InterPro" id="IPR052196">
    <property type="entry name" value="Bact_Kbp"/>
</dbReference>
<evidence type="ECO:0000313" key="5">
    <source>
        <dbReference type="Proteomes" id="UP000698059"/>
    </source>
</evidence>
<feature type="compositionally biased region" description="Low complexity" evidence="1">
    <location>
        <begin position="207"/>
        <end position="216"/>
    </location>
</feature>
<keyword evidence="5" id="KW-1185">Reference proteome</keyword>
<feature type="compositionally biased region" description="Polar residues" evidence="1">
    <location>
        <begin position="153"/>
        <end position="165"/>
    </location>
</feature>
<evidence type="ECO:0000313" key="4">
    <source>
        <dbReference type="EMBL" id="MBM7480414.1"/>
    </source>
</evidence>
<name>A0ABS2LJ18_9CELL</name>